<evidence type="ECO:0000256" key="3">
    <source>
        <dbReference type="ARBA" id="ARBA00007110"/>
    </source>
</evidence>
<feature type="compositionally biased region" description="Basic and acidic residues" evidence="12">
    <location>
        <begin position="820"/>
        <end position="830"/>
    </location>
</feature>
<evidence type="ECO:0000256" key="10">
    <source>
        <dbReference type="ARBA" id="ARBA00047340"/>
    </source>
</evidence>
<comment type="catalytic activity">
    <reaction evidence="10 11">
        <text>5,6-dimethylbenzimidazole + nicotinate beta-D-ribonucleotide = alpha-ribazole 5'-phosphate + nicotinate + H(+)</text>
        <dbReference type="Rhea" id="RHEA:11196"/>
        <dbReference type="ChEBI" id="CHEBI:15378"/>
        <dbReference type="ChEBI" id="CHEBI:15890"/>
        <dbReference type="ChEBI" id="CHEBI:32544"/>
        <dbReference type="ChEBI" id="CHEBI:57502"/>
        <dbReference type="ChEBI" id="CHEBI:57918"/>
        <dbReference type="EC" id="2.4.2.21"/>
    </reaction>
</comment>
<protein>
    <recommendedName>
        <fullName evidence="5 11">Nicotinate-nucleotide--dimethylbenzimidazole phosphoribosyltransferase</fullName>
        <shortName evidence="11">NN:DBI PRT</shortName>
        <ecNumber evidence="4 11">2.4.2.21</ecNumber>
    </recommendedName>
    <alternativeName>
        <fullName evidence="9 11">N(1)-alpha-phosphoribosyltransferase</fullName>
    </alternativeName>
</protein>
<dbReference type="Pfam" id="PF02277">
    <property type="entry name" value="DBI_PRT"/>
    <property type="match status" value="1"/>
</dbReference>
<dbReference type="NCBIfam" id="TIGR02476">
    <property type="entry name" value="BluB"/>
    <property type="match status" value="1"/>
</dbReference>
<gene>
    <name evidence="11 14" type="primary">cobT</name>
    <name evidence="14" type="ORF">RM704_37030</name>
</gene>
<feature type="compositionally biased region" description="Low complexity" evidence="12">
    <location>
        <begin position="680"/>
        <end position="724"/>
    </location>
</feature>
<dbReference type="NCBIfam" id="NF000996">
    <property type="entry name" value="PRK00105.1"/>
    <property type="match status" value="1"/>
</dbReference>
<comment type="pathway">
    <text evidence="2 11">Nucleoside biosynthesis; alpha-ribazole biosynthesis; alpha-ribazole from 5,6-dimethylbenzimidazole: step 1/2.</text>
</comment>
<feature type="compositionally biased region" description="Low complexity" evidence="12">
    <location>
        <begin position="349"/>
        <end position="366"/>
    </location>
</feature>
<evidence type="ECO:0000256" key="7">
    <source>
        <dbReference type="ARBA" id="ARBA00022676"/>
    </source>
</evidence>
<dbReference type="HAMAP" id="MF_00230">
    <property type="entry name" value="CobT"/>
    <property type="match status" value="1"/>
</dbReference>
<evidence type="ECO:0000256" key="9">
    <source>
        <dbReference type="ARBA" id="ARBA00030686"/>
    </source>
</evidence>
<dbReference type="EMBL" id="JAVRFJ010000045">
    <property type="protein sequence ID" value="MDT0573000.1"/>
    <property type="molecule type" value="Genomic_DNA"/>
</dbReference>
<dbReference type="Gene3D" id="3.40.109.10">
    <property type="entry name" value="NADH Oxidase"/>
    <property type="match status" value="1"/>
</dbReference>
<comment type="similarity">
    <text evidence="3 11">Belongs to the CobT family.</text>
</comment>
<feature type="compositionally biased region" description="Low complexity" evidence="12">
    <location>
        <begin position="492"/>
        <end position="508"/>
    </location>
</feature>
<dbReference type="CDD" id="cd02145">
    <property type="entry name" value="BluB"/>
    <property type="match status" value="1"/>
</dbReference>
<dbReference type="Pfam" id="PF00881">
    <property type="entry name" value="Nitroreductase"/>
    <property type="match status" value="1"/>
</dbReference>
<feature type="active site" description="Proton acceptor" evidence="11">
    <location>
        <position position="1460"/>
    </location>
</feature>
<feature type="compositionally biased region" description="Low complexity" evidence="12">
    <location>
        <begin position="794"/>
        <end position="814"/>
    </location>
</feature>
<evidence type="ECO:0000313" key="15">
    <source>
        <dbReference type="Proteomes" id="UP001180737"/>
    </source>
</evidence>
<accession>A0ABU2Z9G8</accession>
<dbReference type="Gene3D" id="1.10.1610.10">
    <property type="match status" value="1"/>
</dbReference>
<comment type="caution">
    <text evidence="14">The sequence shown here is derived from an EMBL/GenBank/DDBJ whole genome shotgun (WGS) entry which is preliminary data.</text>
</comment>
<feature type="domain" description="Nitroreductase" evidence="13">
    <location>
        <begin position="935"/>
        <end position="1101"/>
    </location>
</feature>
<dbReference type="InterPro" id="IPR017846">
    <property type="entry name" value="Nict_dMeBzImd_PRibTrfase_bact"/>
</dbReference>
<dbReference type="EC" id="2.4.2.21" evidence="4 11"/>
<feature type="compositionally biased region" description="Basic and acidic residues" evidence="12">
    <location>
        <begin position="71"/>
        <end position="83"/>
    </location>
</feature>
<evidence type="ECO:0000256" key="1">
    <source>
        <dbReference type="ARBA" id="ARBA00002197"/>
    </source>
</evidence>
<dbReference type="SUPFAM" id="SSF52733">
    <property type="entry name" value="Nicotinate mononucleotide:5,6-dimethylbenzimidazole phosphoribosyltransferase (CobT)"/>
    <property type="match status" value="1"/>
</dbReference>
<dbReference type="SUPFAM" id="SSF55469">
    <property type="entry name" value="FMN-dependent nitroreductase-like"/>
    <property type="match status" value="1"/>
</dbReference>
<dbReference type="NCBIfam" id="TIGR03160">
    <property type="entry name" value="cobT_DBIPRT"/>
    <property type="match status" value="1"/>
</dbReference>
<feature type="compositionally biased region" description="Low complexity" evidence="12">
    <location>
        <begin position="127"/>
        <end position="145"/>
    </location>
</feature>
<keyword evidence="8 11" id="KW-0808">Transferase</keyword>
<evidence type="ECO:0000256" key="6">
    <source>
        <dbReference type="ARBA" id="ARBA00022573"/>
    </source>
</evidence>
<reference evidence="14" key="1">
    <citation type="submission" date="2024-05" db="EMBL/GenBank/DDBJ databases">
        <title>30 novel species of actinomycetes from the DSMZ collection.</title>
        <authorList>
            <person name="Nouioui I."/>
        </authorList>
    </citation>
    <scope>NUCLEOTIDE SEQUENCE</scope>
    <source>
        <strain evidence="14">DSM 3412</strain>
    </source>
</reference>
<evidence type="ECO:0000256" key="11">
    <source>
        <dbReference type="HAMAP-Rule" id="MF_00230"/>
    </source>
</evidence>
<dbReference type="CDD" id="cd02439">
    <property type="entry name" value="DMB-PRT_CobT"/>
    <property type="match status" value="1"/>
</dbReference>
<keyword evidence="7 11" id="KW-0328">Glycosyltransferase</keyword>
<dbReference type="InterPro" id="IPR036087">
    <property type="entry name" value="Nict_dMeBzImd_PRibTrfase_sf"/>
</dbReference>
<evidence type="ECO:0000256" key="12">
    <source>
        <dbReference type="SAM" id="MobiDB-lite"/>
    </source>
</evidence>
<name>A0ABU2Z9G8_9ACTN</name>
<dbReference type="InterPro" id="IPR012825">
    <property type="entry name" value="BluB"/>
</dbReference>
<feature type="region of interest" description="Disordered" evidence="12">
    <location>
        <begin position="1"/>
        <end position="150"/>
    </location>
</feature>
<evidence type="ECO:0000256" key="2">
    <source>
        <dbReference type="ARBA" id="ARBA00005049"/>
    </source>
</evidence>
<feature type="compositionally biased region" description="Low complexity" evidence="12">
    <location>
        <begin position="313"/>
        <end position="341"/>
    </location>
</feature>
<dbReference type="PANTHER" id="PTHR43463">
    <property type="entry name" value="NICOTINATE-NUCLEOTIDE--DIMETHYLBENZIMIDAZOLE PHOSPHORIBOSYLTRANSFERASE"/>
    <property type="match status" value="1"/>
</dbReference>
<dbReference type="Proteomes" id="UP001180737">
    <property type="component" value="Unassembled WGS sequence"/>
</dbReference>
<evidence type="ECO:0000259" key="13">
    <source>
        <dbReference type="Pfam" id="PF00881"/>
    </source>
</evidence>
<feature type="compositionally biased region" description="Low complexity" evidence="12">
    <location>
        <begin position="402"/>
        <end position="475"/>
    </location>
</feature>
<keyword evidence="15" id="KW-1185">Reference proteome</keyword>
<dbReference type="InterPro" id="IPR023195">
    <property type="entry name" value="Nict_dMeBzImd_PRibTrfase_N"/>
</dbReference>
<sequence>MTDTGQVPAEGQPESAGMVEQPGVPAPGAYTYLSETAAEDEDLLLPGAQGAWGNEMPPPAPEPVVQVVHEPGPHEMSGRDSGAHDLSAVRTPVATPVPQPPVARRPLHLGPPTPDASASPVRSLADRGPAGAPVPPGAVRHPGPATTGPEYLDVPPQPVSQWVGAPAQAAPAPGVAAGGAAAETVAPQEAQVSVVVAEAPLAAEGQEEIQDPEALHQAQDAAYALAQEAAVAQFRAPEAVGTPVAAHVQPPEVVEAPDVVEERLPAAAQASAVVEAEAPQPVEAPVAVEPVEHAQMPEAAEAPVADRIPAPAETAAEPTAPETAEPETVTVTAEEAAQVPQPATPQPEPAATTPSAQATEAQAPVAPEAPAPEQAPSPAEAAQAPDATPFPPAAQDAEPIEAQTVAAAQDVPQVAQEAETVAPVEDAAPARPAEAAPPTQPEAATAAPAQADPAVPSAAAEGPEQAPAAPEQQAPSTVAEEQAATDVPDPQPATAAPNEEPTAASPAEQTAEVSPVTAPDTEPAPGVPQSDTSAAEEPRPTEAAADAAEARTPETLATETAQPRPEAVAESVQPTETDQAGQPEPHPTVEDPQATEPDASVADPVDQARGQDHHHLQASALDQVVAAQATVTTPQPEPSQPLTPDAVVEPGTTEVDATVQPTDAVNAPEPAPADEPTEEAPPAAEQAEPAADPATVDPASVDPATAAPTAAEPPAADAPSAPATQVDAPQGAVIQTPAPTQLEADAPPVAVTSSEPTPAPEADTDQSAGSFVPADGSVPTAAQPAPTPPQGMVAPPLAEDAAPTPAPAEFPAAEGQTDATEGRTEAERAGEPVAMVPAPRGSETETLVVPQPLAAADTHPDVVQNAEDLDTRAADQEDGEPAVPETDAVESAAEESTAPVDETPEDVRDEVRQPTGPAAPPYDDAEREAVLKVMRERRDIRNGFRGDPIPHDVLLRVLEAAHTAPSVGHSQPWDFVVIRSADTRRTMHELAQRQREAYAKSLPKGRAKQFKELKIEAILDTPVNIVVTADPTRGGRHTLGRHTQPQMAPYSSALAVENLWLAARAEGLGVGWVSFFDEREMVRALGLPEHLEVVAYLCVGYVDEFPEEPELMQAGWAKRRPLSWVVHEETYGRRALPGAEPHDLLAETVAGIRPLDAKALGEAWERQKRMTKPAGALGMLEIISAQLSGLSRQCPPPIPEPAAVAIFAGDHGVHAQGVTPWPQEVTAQMVANFLGGGAVCNAFAAQVGAEVCVVDVGVASDLPATPGLLPRKVRAGTSDMTTGPAMTREEAKQAIEVGIETARDLVAAGNKALLTGEMGIANTTASAALIAVFTGADPAEVTGRGTGINDETLARKTEVVRRAIELHQPDPADPIGVLAAIGGFEHAAIVGLLLGGASLRTPVILDGVSAGAAALVARAIAPEVLAACIAGHRSAEPGHVAALQKLGLRPLVDLDLRLGEGTGALLALPVVQSAARAMHEVATFDSAGVTEK</sequence>
<dbReference type="InterPro" id="IPR000415">
    <property type="entry name" value="Nitroreductase-like"/>
</dbReference>
<feature type="compositionally biased region" description="Pro residues" evidence="12">
    <location>
        <begin position="95"/>
        <end position="114"/>
    </location>
</feature>
<dbReference type="InterPro" id="IPR003200">
    <property type="entry name" value="Nict_dMeBzImd_PRibTrfase"/>
</dbReference>
<feature type="compositionally biased region" description="Low complexity" evidence="12">
    <location>
        <begin position="376"/>
        <end position="387"/>
    </location>
</feature>
<dbReference type="PANTHER" id="PTHR43463:SF1">
    <property type="entry name" value="NICOTINATE-NUCLEOTIDE--DIMETHYLBENZIMIDAZOLE PHOSPHORIBOSYLTRANSFERASE"/>
    <property type="match status" value="1"/>
</dbReference>
<dbReference type="InterPro" id="IPR029479">
    <property type="entry name" value="Nitroreductase"/>
</dbReference>
<feature type="region of interest" description="Disordered" evidence="12">
    <location>
        <begin position="313"/>
        <end position="923"/>
    </location>
</feature>
<evidence type="ECO:0000256" key="4">
    <source>
        <dbReference type="ARBA" id="ARBA00011991"/>
    </source>
</evidence>
<organism evidence="14 15">
    <name type="scientific">Streptomyces gottesmaniae</name>
    <dbReference type="NCBI Taxonomy" id="3075518"/>
    <lineage>
        <taxon>Bacteria</taxon>
        <taxon>Bacillati</taxon>
        <taxon>Actinomycetota</taxon>
        <taxon>Actinomycetes</taxon>
        <taxon>Kitasatosporales</taxon>
        <taxon>Streptomycetaceae</taxon>
        <taxon>Streptomyces</taxon>
    </lineage>
</organism>
<proteinExistence type="inferred from homology"/>
<dbReference type="GO" id="GO:0008939">
    <property type="term" value="F:nicotinate-nucleotide-dimethylbenzimidazole phosphoribosyltransferase activity"/>
    <property type="evidence" value="ECO:0007669"/>
    <property type="project" value="UniProtKB-EC"/>
</dbReference>
<comment type="function">
    <text evidence="1 11">Catalyzes the synthesis of alpha-ribazole-5'-phosphate from nicotinate mononucleotide (NAMN) and 5,6-dimethylbenzimidazole (DMB).</text>
</comment>
<evidence type="ECO:0000256" key="5">
    <source>
        <dbReference type="ARBA" id="ARBA00015486"/>
    </source>
</evidence>
<evidence type="ECO:0000256" key="8">
    <source>
        <dbReference type="ARBA" id="ARBA00022679"/>
    </source>
</evidence>
<evidence type="ECO:0000313" key="14">
    <source>
        <dbReference type="EMBL" id="MDT0573000.1"/>
    </source>
</evidence>
<keyword evidence="6 11" id="KW-0169">Cobalamin biosynthesis</keyword>
<dbReference type="RefSeq" id="WP_033532625.1">
    <property type="nucleotide sequence ID" value="NZ_JAVRFJ010000045.1"/>
</dbReference>
<dbReference type="Gene3D" id="3.40.50.10210">
    <property type="match status" value="1"/>
</dbReference>